<evidence type="ECO:0000256" key="6">
    <source>
        <dbReference type="SAM" id="SignalP"/>
    </source>
</evidence>
<dbReference type="Gene3D" id="2.60.120.560">
    <property type="entry name" value="Exo-inulinase, domain 1"/>
    <property type="match status" value="1"/>
</dbReference>
<dbReference type="Pfam" id="PF23500">
    <property type="entry name" value="DUF7133"/>
    <property type="match status" value="1"/>
</dbReference>
<keyword evidence="3 6" id="KW-0732">Signal</keyword>
<dbReference type="InterPro" id="IPR013427">
    <property type="entry name" value="Haem-bd_dom_put"/>
</dbReference>
<reference evidence="8" key="1">
    <citation type="journal article" date="2020" name="mSystems">
        <title>Genome- and Community-Level Interaction Insights into Carbon Utilization and Element Cycling Functions of Hydrothermarchaeota in Hydrothermal Sediment.</title>
        <authorList>
            <person name="Zhou Z."/>
            <person name="Liu Y."/>
            <person name="Xu W."/>
            <person name="Pan J."/>
            <person name="Luo Z.H."/>
            <person name="Li M."/>
        </authorList>
    </citation>
    <scope>NUCLEOTIDE SEQUENCE [LARGE SCALE GENOMIC DNA]</scope>
    <source>
        <strain evidence="8">SpSt-508</strain>
    </source>
</reference>
<dbReference type="InterPro" id="IPR013517">
    <property type="entry name" value="FG-GAP"/>
</dbReference>
<name>A0A7C4QM89_9PLAN</name>
<dbReference type="SUPFAM" id="SSF50952">
    <property type="entry name" value="Soluble quinoprotein glucose dehydrogenase"/>
    <property type="match status" value="1"/>
</dbReference>
<dbReference type="NCBIfam" id="TIGR02604">
    <property type="entry name" value="Piru_Ver_Nterm"/>
    <property type="match status" value="1"/>
</dbReference>
<dbReference type="InterPro" id="IPR036909">
    <property type="entry name" value="Cyt_c-like_dom_sf"/>
</dbReference>
<dbReference type="InterPro" id="IPR011042">
    <property type="entry name" value="6-blade_b-propeller_TolB-like"/>
</dbReference>
<dbReference type="InterPro" id="IPR011989">
    <property type="entry name" value="ARM-like"/>
</dbReference>
<sequence length="1725" mass="191469">MRSLMPLVCCVLAASVWAADRPGELPRAADGRPLNFDFEHGDLRDWTAVGEAFARQPIQGDTVARRRGDMRSQHAGQFWIGTYEIAGDKPQGTLTSVPFVVRQPWASFLVAGGADSNTCVELLLADTQQVIARVSGDETENLKPVAVDLSAQMGKTIQIRLVDRHSGGWGHINFDDFRFHAEKPNIPLREAPPPPDEFAHAGLSPEDAAKAMTVPEGFTVTLFAGEPDVQQPIAMALDDRGRLWIAEAYSYPVRVPEDQARDRILIFEDTNHDGKFDTRKVFADKLNLVSGLEVGFGGAWVGQAPYLLFIPDRNGDDVPDGPAEVLLDGWGYQDTHETLNAFIWGPDGWLYGCHGVFTHSRVGKPGAPDAERIPLNAGVWRYHPLRHEFEVFAHGTSNPWGVDFNDRGQCFITACVIPHLYHIIQGGRYQRQAGPHFNPYTYDDIKTIARHRHWVGATPHAGNGRSDAAGGGHAHAGAMIYLGGTWPAKYRDQIFMNNIHGARLNQDRLEPFGSGYIGDRAPDFLLANDQWSQILYFTYGPDGNVFAIDWYDRNQCHHGNVPGHDRSNGRIFKISYTAGDASPPPADLNLARLADDELITLLSHHNDWYSRHARRLLQERGPNPQWGEKLEAIAFTAANDTARLRGLWALHVTGNLSKRRALRALQDESPYVRGWTVQLTSEQGTPDEELAARLIELAAQDPSPVVRLYLASAAQRWTGPARLRLLLALVAHAEDADDHNLPLMNWYACERVASESAREGHALWQAARMPLVKRFLLRRLTQLGDEKILSAVLRESLDGTAEEQKQVLEEMLQGLRGRRRVPMPPGWSEIATRLSQSSDADVRHHAGSLALIFGDPAALAARRKILLDPQADMGARSAALESLAAVQAEGLSADLRQLVSVPPLDVLAVRALAQYDDPATPGTLLEHYPRFSPSLKRDALNTLGSRAEYAVALLAAVERKQIPAGDLSADLVRQLRSLKHPEIEAAITRVWGIVRETPQDKQRLIQQYRQALSRKGGPPPDLSLGRAVFSRQCQQCHVLFDVGRKVGPELTGSNRANLDYVLSNVLDPNALIGKDYQVQVIVTQNGRTLNGVVKAEDPDKLVLATANEEVVISKADIEERVVSDKSMMPEDLIRTMSDGEFRALVAYLASPQQVPLPATAETANTFFNGTDLSGWTGNKELWFVENGEIVGKSTQPVKRNEFLYSELLVEDFRLELEVKLVDNTKNSGVQFRSAPRPDGEMEGYQADIGQGWWGKLYEESLRGLLWDKPGDQHVKVGDWNKYEIVAVGSRVRTWLNGQLCVDLEDPQGRRSGVIALQVHSGGPTEVRFRRLKLTPLPSKLRPAAGGAYLSSRIARSAADVKFEKFTLERVFRSEGGAYGDFNNDGILDVAAGSVWYEGPHWAEPRPRPMLEQPREFAITTYGDTFFNWAEDVDGDGRQDLIVVDFPGKPTWWFRNPGHAGGPWEKHEIVPVTNNESPQYLDVDGDGRRELIYGDADGRICFARLTAPGQWTVQPITAPKSPGTERFSHGLGVGDINRDGRNDVLVPQGWWEAPAVDADQPWKFHSAPFGEPQAHLYVFDFDGDGDSDVVGSSAHRRGIWWYEQQPNGWTTHLIDQTIAQTHSLMLADINGDGLPDLVTGKRFYAHNGRDPGEDEPAHLSWFELQRENGRPKWTQHLIDDDSGVGVQHEVYDLNGDGLLDVFVANKRGVFVFLQKGGPTRLVPPAE</sequence>
<dbReference type="NCBIfam" id="TIGR02603">
    <property type="entry name" value="CxxCH_TIGR02603"/>
    <property type="match status" value="1"/>
</dbReference>
<keyword evidence="1 5" id="KW-0349">Heme</keyword>
<dbReference type="Gene3D" id="2.130.10.130">
    <property type="entry name" value="Integrin alpha, N-terminal"/>
    <property type="match status" value="2"/>
</dbReference>
<evidence type="ECO:0000256" key="3">
    <source>
        <dbReference type="ARBA" id="ARBA00022729"/>
    </source>
</evidence>
<feature type="chain" id="PRO_5028256821" evidence="6">
    <location>
        <begin position="19"/>
        <end position="1725"/>
    </location>
</feature>
<dbReference type="InterPro" id="IPR055557">
    <property type="entry name" value="DUF7133"/>
</dbReference>
<dbReference type="InterPro" id="IPR009056">
    <property type="entry name" value="Cyt_c-like_dom"/>
</dbReference>
<dbReference type="InterPro" id="IPR028994">
    <property type="entry name" value="Integrin_alpha_N"/>
</dbReference>
<dbReference type="Pfam" id="PF06439">
    <property type="entry name" value="3keto-disac_hyd"/>
    <property type="match status" value="1"/>
</dbReference>
<evidence type="ECO:0000256" key="1">
    <source>
        <dbReference type="ARBA" id="ARBA00022617"/>
    </source>
</evidence>
<dbReference type="PANTHER" id="PTHR33546:SF1">
    <property type="entry name" value="LARGE, MULTIFUNCTIONAL SECRETED PROTEIN"/>
    <property type="match status" value="1"/>
</dbReference>
<evidence type="ECO:0000259" key="7">
    <source>
        <dbReference type="PROSITE" id="PS51007"/>
    </source>
</evidence>
<dbReference type="Gene3D" id="1.25.10.10">
    <property type="entry name" value="Leucine-rich Repeat Variant"/>
    <property type="match status" value="1"/>
</dbReference>
<feature type="signal peptide" evidence="6">
    <location>
        <begin position="1"/>
        <end position="18"/>
    </location>
</feature>
<feature type="domain" description="Cytochrome c" evidence="7">
    <location>
        <begin position="1020"/>
        <end position="1152"/>
    </location>
</feature>
<dbReference type="GO" id="GO:0046872">
    <property type="term" value="F:metal ion binding"/>
    <property type="evidence" value="ECO:0007669"/>
    <property type="project" value="UniProtKB-KW"/>
</dbReference>
<evidence type="ECO:0000313" key="8">
    <source>
        <dbReference type="EMBL" id="HGT38667.1"/>
    </source>
</evidence>
<dbReference type="InterPro" id="IPR011041">
    <property type="entry name" value="Quinoprot_gluc/sorb_DH_b-prop"/>
</dbReference>
<evidence type="ECO:0000256" key="4">
    <source>
        <dbReference type="ARBA" id="ARBA00023004"/>
    </source>
</evidence>
<dbReference type="SUPFAM" id="SSF46626">
    <property type="entry name" value="Cytochrome c"/>
    <property type="match status" value="1"/>
</dbReference>
<dbReference type="Gene3D" id="2.120.10.30">
    <property type="entry name" value="TolB, C-terminal domain"/>
    <property type="match status" value="1"/>
</dbReference>
<dbReference type="EMBL" id="DSVQ01000011">
    <property type="protein sequence ID" value="HGT38667.1"/>
    <property type="molecule type" value="Genomic_DNA"/>
</dbReference>
<dbReference type="SUPFAM" id="SSF48371">
    <property type="entry name" value="ARM repeat"/>
    <property type="match status" value="1"/>
</dbReference>
<dbReference type="InterPro" id="IPR016024">
    <property type="entry name" value="ARM-type_fold"/>
</dbReference>
<keyword evidence="2 5" id="KW-0479">Metal-binding</keyword>
<dbReference type="PANTHER" id="PTHR33546">
    <property type="entry name" value="LARGE, MULTIFUNCTIONAL SECRETED PROTEIN-RELATED"/>
    <property type="match status" value="1"/>
</dbReference>
<gene>
    <name evidence="8" type="ORF">ENS64_05310</name>
</gene>
<dbReference type="GO" id="GO:0009055">
    <property type="term" value="F:electron transfer activity"/>
    <property type="evidence" value="ECO:0007669"/>
    <property type="project" value="InterPro"/>
</dbReference>
<dbReference type="InterPro" id="IPR013428">
    <property type="entry name" value="Membrane-bound_put_N"/>
</dbReference>
<evidence type="ECO:0000256" key="5">
    <source>
        <dbReference type="PROSITE-ProRule" id="PRU00433"/>
    </source>
</evidence>
<evidence type="ECO:0000256" key="2">
    <source>
        <dbReference type="ARBA" id="ARBA00022723"/>
    </source>
</evidence>
<dbReference type="SUPFAM" id="SSF69318">
    <property type="entry name" value="Integrin alpha N-terminal domain"/>
    <property type="match status" value="1"/>
</dbReference>
<dbReference type="GO" id="GO:0020037">
    <property type="term" value="F:heme binding"/>
    <property type="evidence" value="ECO:0007669"/>
    <property type="project" value="InterPro"/>
</dbReference>
<accession>A0A7C4QM89</accession>
<dbReference type="Pfam" id="PF13517">
    <property type="entry name" value="FG-GAP_3"/>
    <property type="match status" value="2"/>
</dbReference>
<comment type="caution">
    <text evidence="8">The sequence shown here is derived from an EMBL/GenBank/DDBJ whole genome shotgun (WGS) entry which is preliminary data.</text>
</comment>
<protein>
    <submittedName>
        <fullName evidence="8">DUF1080 domain-containing protein</fullName>
    </submittedName>
</protein>
<dbReference type="Gene3D" id="1.10.760.10">
    <property type="entry name" value="Cytochrome c-like domain"/>
    <property type="match status" value="1"/>
</dbReference>
<dbReference type="PROSITE" id="PS51007">
    <property type="entry name" value="CYTC"/>
    <property type="match status" value="1"/>
</dbReference>
<dbReference type="InterPro" id="IPR010496">
    <property type="entry name" value="AL/BT2_dom"/>
</dbReference>
<dbReference type="GO" id="GO:0016787">
    <property type="term" value="F:hydrolase activity"/>
    <property type="evidence" value="ECO:0007669"/>
    <property type="project" value="InterPro"/>
</dbReference>
<keyword evidence="4 5" id="KW-0408">Iron</keyword>
<organism evidence="8">
    <name type="scientific">Schlesneria paludicola</name>
    <dbReference type="NCBI Taxonomy" id="360056"/>
    <lineage>
        <taxon>Bacteria</taxon>
        <taxon>Pseudomonadati</taxon>
        <taxon>Planctomycetota</taxon>
        <taxon>Planctomycetia</taxon>
        <taxon>Planctomycetales</taxon>
        <taxon>Planctomycetaceae</taxon>
        <taxon>Schlesneria</taxon>
    </lineage>
</organism>
<proteinExistence type="predicted"/>